<proteinExistence type="predicted"/>
<sequence length="83" mass="8792">MAFLLSENPPRFKTVANSIQDGSLDFSSGRGGTSLQTTWATQKLMAVVSGGMWQQSCHIGGVSAATAMTLPMVTKLFNLGEEP</sequence>
<dbReference type="AlphaFoldDB" id="A0A5N4DL25"/>
<evidence type="ECO:0000313" key="1">
    <source>
        <dbReference type="EMBL" id="KAB1271893.1"/>
    </source>
</evidence>
<organism evidence="1 2">
    <name type="scientific">Camelus dromedarius</name>
    <name type="common">Dromedary</name>
    <name type="synonym">Arabian camel</name>
    <dbReference type="NCBI Taxonomy" id="9838"/>
    <lineage>
        <taxon>Eukaryota</taxon>
        <taxon>Metazoa</taxon>
        <taxon>Chordata</taxon>
        <taxon>Craniata</taxon>
        <taxon>Vertebrata</taxon>
        <taxon>Euteleostomi</taxon>
        <taxon>Mammalia</taxon>
        <taxon>Eutheria</taxon>
        <taxon>Laurasiatheria</taxon>
        <taxon>Artiodactyla</taxon>
        <taxon>Tylopoda</taxon>
        <taxon>Camelidae</taxon>
        <taxon>Camelus</taxon>
    </lineage>
</organism>
<keyword evidence="2" id="KW-1185">Reference proteome</keyword>
<gene>
    <name evidence="1" type="ORF">Cadr_000014770</name>
</gene>
<dbReference type="EMBL" id="JWIN03000010">
    <property type="protein sequence ID" value="KAB1271893.1"/>
    <property type="molecule type" value="Genomic_DNA"/>
</dbReference>
<evidence type="ECO:0000313" key="2">
    <source>
        <dbReference type="Proteomes" id="UP000299084"/>
    </source>
</evidence>
<dbReference type="Proteomes" id="UP000299084">
    <property type="component" value="Unassembled WGS sequence"/>
</dbReference>
<accession>A0A5N4DL25</accession>
<protein>
    <submittedName>
        <fullName evidence="1">Uncharacterized protein</fullName>
    </submittedName>
</protein>
<name>A0A5N4DL25_CAMDR</name>
<comment type="caution">
    <text evidence="1">The sequence shown here is derived from an EMBL/GenBank/DDBJ whole genome shotgun (WGS) entry which is preliminary data.</text>
</comment>
<reference evidence="1 2" key="1">
    <citation type="journal article" date="2019" name="Mol. Ecol. Resour.">
        <title>Improving Illumina assemblies with Hi-C and long reads: an example with the North African dromedary.</title>
        <authorList>
            <person name="Elbers J.P."/>
            <person name="Rogers M.F."/>
            <person name="Perelman P.L."/>
            <person name="Proskuryakova A.A."/>
            <person name="Serdyukova N.A."/>
            <person name="Johnson W.E."/>
            <person name="Horin P."/>
            <person name="Corander J."/>
            <person name="Murphy D."/>
            <person name="Burger P.A."/>
        </authorList>
    </citation>
    <scope>NUCLEOTIDE SEQUENCE [LARGE SCALE GENOMIC DNA]</scope>
    <source>
        <strain evidence="1">Drom800</strain>
        <tissue evidence="1">Blood</tissue>
    </source>
</reference>